<gene>
    <name evidence="2" type="ORF">QTP70_027746</name>
</gene>
<accession>A0AAE0RKP1</accession>
<reference evidence="2" key="1">
    <citation type="submission" date="2023-06" db="EMBL/GenBank/DDBJ databases">
        <title>Male Hemibagrus guttatus genome.</title>
        <authorList>
            <person name="Bian C."/>
        </authorList>
    </citation>
    <scope>NUCLEOTIDE SEQUENCE</scope>
    <source>
        <strain evidence="2">Male_cb2023</strain>
        <tissue evidence="2">Muscle</tissue>
    </source>
</reference>
<feature type="region of interest" description="Disordered" evidence="1">
    <location>
        <begin position="286"/>
        <end position="341"/>
    </location>
</feature>
<dbReference type="EMBL" id="JAUCMX010000001">
    <property type="protein sequence ID" value="KAK3557459.1"/>
    <property type="molecule type" value="Genomic_DNA"/>
</dbReference>
<evidence type="ECO:0000313" key="3">
    <source>
        <dbReference type="Proteomes" id="UP001274896"/>
    </source>
</evidence>
<proteinExistence type="predicted"/>
<comment type="caution">
    <text evidence="2">The sequence shown here is derived from an EMBL/GenBank/DDBJ whole genome shotgun (WGS) entry which is preliminary data.</text>
</comment>
<evidence type="ECO:0000313" key="2">
    <source>
        <dbReference type="EMBL" id="KAK3557459.1"/>
    </source>
</evidence>
<keyword evidence="3" id="KW-1185">Reference proteome</keyword>
<sequence length="384" mass="40211">FRWGALPQFSPAEESSGQGPGPEKFFFFFFVLVCSDSRSAHVSVGGVAPRCSFRGAAAPPVVSGGESGRLPPLEEFQSPARQTSSPRSRCSLVDVARCECSAVDVTRSCCSAVDVARSCCSAVDVARSCCSAVDVARSCCSAVVVARSCCSAVVVARSCCSAVVVARSCCSAVVVARSCFSAVVVVRLCCSAVDVVRRLRSAVDVASDPLALPSGPLLPPLASLLLLTPPTCLALVLLPPTRLAPASRSPHRPLYVPSSSPGPIAGQDFWGRARDFKDGRGLVASEAGTATGRSAVQLPTSPSDPTETVYANMKLPTSTRDSASTASMAQLPRNLPDSSISTFEKPEESLIYTTVRFHTNATGSDDAAPKLRFKKEEESCEYAT</sequence>
<dbReference type="AlphaFoldDB" id="A0AAE0RKP1"/>
<evidence type="ECO:0000256" key="1">
    <source>
        <dbReference type="SAM" id="MobiDB-lite"/>
    </source>
</evidence>
<feature type="non-terminal residue" evidence="2">
    <location>
        <position position="1"/>
    </location>
</feature>
<dbReference type="Proteomes" id="UP001274896">
    <property type="component" value="Unassembled WGS sequence"/>
</dbReference>
<protein>
    <submittedName>
        <fullName evidence="2">Uncharacterized protein</fullName>
    </submittedName>
</protein>
<feature type="compositionally biased region" description="Polar residues" evidence="1">
    <location>
        <begin position="315"/>
        <end position="328"/>
    </location>
</feature>
<organism evidence="2 3">
    <name type="scientific">Hemibagrus guttatus</name>
    <dbReference type="NCBI Taxonomy" id="175788"/>
    <lineage>
        <taxon>Eukaryota</taxon>
        <taxon>Metazoa</taxon>
        <taxon>Chordata</taxon>
        <taxon>Craniata</taxon>
        <taxon>Vertebrata</taxon>
        <taxon>Euteleostomi</taxon>
        <taxon>Actinopterygii</taxon>
        <taxon>Neopterygii</taxon>
        <taxon>Teleostei</taxon>
        <taxon>Ostariophysi</taxon>
        <taxon>Siluriformes</taxon>
        <taxon>Bagridae</taxon>
        <taxon>Hemibagrus</taxon>
    </lineage>
</organism>
<feature type="compositionally biased region" description="Polar residues" evidence="1">
    <location>
        <begin position="291"/>
        <end position="306"/>
    </location>
</feature>
<name>A0AAE0RKP1_9TELE</name>
<feature type="non-terminal residue" evidence="2">
    <location>
        <position position="384"/>
    </location>
</feature>